<reference evidence="1 2" key="1">
    <citation type="journal article" date="2014" name="PLoS Genet.">
        <title>Phylogenetically driven sequencing of extremely halophilic archaea reveals strategies for static and dynamic osmo-response.</title>
        <authorList>
            <person name="Becker E.A."/>
            <person name="Seitzer P.M."/>
            <person name="Tritt A."/>
            <person name="Larsen D."/>
            <person name="Krusor M."/>
            <person name="Yao A.I."/>
            <person name="Wu D."/>
            <person name="Madern D."/>
            <person name="Eisen J.A."/>
            <person name="Darling A.E."/>
            <person name="Facciotti M.T."/>
        </authorList>
    </citation>
    <scope>NUCLEOTIDE SEQUENCE [LARGE SCALE GENOMIC DNA]</scope>
    <source>
        <strain evidence="1 2">DSM 5350</strain>
    </source>
</reference>
<dbReference type="PATRIC" id="fig|1227455.4.peg.2719"/>
<organism evidence="1 2">
    <name type="scientific">Halococcus saccharolyticus DSM 5350</name>
    <dbReference type="NCBI Taxonomy" id="1227455"/>
    <lineage>
        <taxon>Archaea</taxon>
        <taxon>Methanobacteriati</taxon>
        <taxon>Methanobacteriota</taxon>
        <taxon>Stenosarchaea group</taxon>
        <taxon>Halobacteria</taxon>
        <taxon>Halobacteriales</taxon>
        <taxon>Halococcaceae</taxon>
        <taxon>Halococcus</taxon>
    </lineage>
</organism>
<dbReference type="RefSeq" id="WP_006078522.1">
    <property type="nucleotide sequence ID" value="NZ_AOMD01000029.1"/>
</dbReference>
<keyword evidence="2" id="KW-1185">Reference proteome</keyword>
<dbReference type="AlphaFoldDB" id="M0ME10"/>
<evidence type="ECO:0000313" key="1">
    <source>
        <dbReference type="EMBL" id="EMA43543.1"/>
    </source>
</evidence>
<proteinExistence type="predicted"/>
<gene>
    <name evidence="1" type="ORF">C449_13317</name>
</gene>
<evidence type="ECO:0000313" key="2">
    <source>
        <dbReference type="Proteomes" id="UP000011669"/>
    </source>
</evidence>
<protein>
    <submittedName>
        <fullName evidence="1">Uncharacterized protein</fullName>
    </submittedName>
</protein>
<sequence>MSSEVERDAERVNEEMIADASLWIRIYEDGEAVGVVNIDRQIADYRGASERVSRTLDRMEEEGLTYRGPVPQEEQPENEWRTMTTNYERSGEGLGQYLLREIERARNDGLDISGEPIGFVPEDE</sequence>
<name>M0ME10_9EURY</name>
<dbReference type="Proteomes" id="UP000011669">
    <property type="component" value="Unassembled WGS sequence"/>
</dbReference>
<comment type="caution">
    <text evidence="1">The sequence shown here is derived from an EMBL/GenBank/DDBJ whole genome shotgun (WGS) entry which is preliminary data.</text>
</comment>
<dbReference type="InParanoid" id="M0ME10"/>
<dbReference type="EMBL" id="AOMD01000029">
    <property type="protein sequence ID" value="EMA43543.1"/>
    <property type="molecule type" value="Genomic_DNA"/>
</dbReference>
<accession>M0ME10</accession>